<evidence type="ECO:0000256" key="1">
    <source>
        <dbReference type="SAM" id="MobiDB-lite"/>
    </source>
</evidence>
<reference evidence="3 4" key="1">
    <citation type="submission" date="2014-01" db="EMBL/GenBank/DDBJ databases">
        <title>Interspecies Systems Biology Uncovers Metabolites Affecting C. elegans Gene Expression and Life History Traits.</title>
        <authorList>
            <person name="Watson E."/>
            <person name="Macneil L.T."/>
            <person name="Ritter A.D."/>
            <person name="Yilmaz L.S."/>
            <person name="Rosebrock A.P."/>
            <person name="Caudy A.A."/>
            <person name="Walhout A.J."/>
        </authorList>
    </citation>
    <scope>NUCLEOTIDE SEQUENCE [LARGE SCALE GENOMIC DNA]</scope>
    <source>
        <strain evidence="3 4">DA1877</strain>
    </source>
</reference>
<dbReference type="GO" id="GO:0043683">
    <property type="term" value="P:type IV pilus assembly"/>
    <property type="evidence" value="ECO:0007669"/>
    <property type="project" value="InterPro"/>
</dbReference>
<protein>
    <submittedName>
        <fullName evidence="3">Pilus assembly protein PilW</fullName>
    </submittedName>
</protein>
<keyword evidence="4" id="KW-1185">Reference proteome</keyword>
<dbReference type="Pfam" id="PF16074">
    <property type="entry name" value="PilW"/>
    <property type="match status" value="1"/>
</dbReference>
<dbReference type="InterPro" id="IPR032092">
    <property type="entry name" value="PilW"/>
</dbReference>
<sequence>MTQRSAPRAQLGLSVVELMVGMAVGLVLVAGLALMFANSSRSSNALNQSLRQIENGRYAMELLQDDLSMAGFYAEVPMDSLAYSLPAACATDLSALGWDASTPAIPLAPMPLMGVGPTETLECISNRRAGTPAFVVHRLGTDSVAAASAQAGTVYVQTSRCNSDSASTPFVAATQTASFVLRERKCNQLTAVRPYVSRIYYISSCSECTGAGDGIPTLTMAELRGTAYVPVPLVEGVEDMVLEYGFDTTDSSAAPSSNDSKGVPDVYLTALSGEAGAADNDWSNVMSVRMHLLVRSQDASPGFDDGGRKYHLAHEERGPFTDGFKRRVYSSTVRLNNVAGRREVPVPTVPASSGGGATTGGTTP</sequence>
<gene>
    <name evidence="3" type="ORF">AX13_18145</name>
</gene>
<feature type="transmembrane region" description="Helical" evidence="2">
    <location>
        <begin position="12"/>
        <end position="37"/>
    </location>
</feature>
<dbReference type="AlphaFoldDB" id="A0A014QAR6"/>
<keyword evidence="2" id="KW-0472">Membrane</keyword>
<dbReference type="PATRIC" id="fig|1457173.3.peg.1874"/>
<evidence type="ECO:0000313" key="4">
    <source>
        <dbReference type="Proteomes" id="UP000020766"/>
    </source>
</evidence>
<comment type="caution">
    <text evidence="3">The sequence shown here is derived from an EMBL/GenBank/DDBJ whole genome shotgun (WGS) entry which is preliminary data.</text>
</comment>
<evidence type="ECO:0000313" key="3">
    <source>
        <dbReference type="EMBL" id="EXU80212.1"/>
    </source>
</evidence>
<dbReference type="RefSeq" id="WP_197022644.1">
    <property type="nucleotide sequence ID" value="NZ_JBOK01000009.1"/>
</dbReference>
<evidence type="ECO:0000256" key="2">
    <source>
        <dbReference type="SAM" id="Phobius"/>
    </source>
</evidence>
<keyword evidence="2" id="KW-0812">Transmembrane</keyword>
<feature type="region of interest" description="Disordered" evidence="1">
    <location>
        <begin position="340"/>
        <end position="364"/>
    </location>
</feature>
<organism evidence="3 4">
    <name type="scientific">Comamonas aquatica DA1877</name>
    <dbReference type="NCBI Taxonomy" id="1457173"/>
    <lineage>
        <taxon>Bacteria</taxon>
        <taxon>Pseudomonadati</taxon>
        <taxon>Pseudomonadota</taxon>
        <taxon>Betaproteobacteria</taxon>
        <taxon>Burkholderiales</taxon>
        <taxon>Comamonadaceae</taxon>
        <taxon>Comamonas</taxon>
    </lineage>
</organism>
<accession>A0A014QAR6</accession>
<feature type="compositionally biased region" description="Gly residues" evidence="1">
    <location>
        <begin position="353"/>
        <end position="364"/>
    </location>
</feature>
<proteinExistence type="predicted"/>
<dbReference type="Proteomes" id="UP000020766">
    <property type="component" value="Unassembled WGS sequence"/>
</dbReference>
<keyword evidence="2" id="KW-1133">Transmembrane helix</keyword>
<name>A0A014QAR6_9BURK</name>
<dbReference type="EMBL" id="JBOK01000009">
    <property type="protein sequence ID" value="EXU80212.1"/>
    <property type="molecule type" value="Genomic_DNA"/>
</dbReference>